<evidence type="ECO:0000313" key="3">
    <source>
        <dbReference type="Proteomes" id="UP000028013"/>
    </source>
</evidence>
<feature type="transmembrane region" description="Helical" evidence="1">
    <location>
        <begin position="6"/>
        <end position="23"/>
    </location>
</feature>
<keyword evidence="1" id="KW-0812">Transmembrane</keyword>
<organism evidence="2 3">
    <name type="scientific">Bacteroides uniformis str. 3978 T3 ii</name>
    <dbReference type="NCBI Taxonomy" id="1339349"/>
    <lineage>
        <taxon>Bacteria</taxon>
        <taxon>Pseudomonadati</taxon>
        <taxon>Bacteroidota</taxon>
        <taxon>Bacteroidia</taxon>
        <taxon>Bacteroidales</taxon>
        <taxon>Bacteroidaceae</taxon>
        <taxon>Bacteroides</taxon>
    </lineage>
</organism>
<keyword evidence="1" id="KW-0472">Membrane</keyword>
<name>A0A078S232_BACUN</name>
<accession>A0A078S232</accession>
<evidence type="ECO:0000313" key="2">
    <source>
        <dbReference type="EMBL" id="KDS52211.1"/>
    </source>
</evidence>
<protein>
    <submittedName>
        <fullName evidence="2">Putative membrane protein</fullName>
    </submittedName>
</protein>
<dbReference type="AlphaFoldDB" id="A0A078S232"/>
<dbReference type="Proteomes" id="UP000028013">
    <property type="component" value="Unassembled WGS sequence"/>
</dbReference>
<dbReference type="EMBL" id="JNHN01000160">
    <property type="protein sequence ID" value="KDS52211.1"/>
    <property type="molecule type" value="Genomic_DNA"/>
</dbReference>
<reference evidence="2 3" key="1">
    <citation type="submission" date="2014-04" db="EMBL/GenBank/DDBJ databases">
        <authorList>
            <person name="Sears C."/>
            <person name="Carroll K."/>
            <person name="Sack B.R."/>
            <person name="Qadri F."/>
            <person name="Myers L.L."/>
            <person name="Chung G.-T."/>
            <person name="Escheverria P."/>
            <person name="Fraser C.M."/>
            <person name="Sadzewicz L."/>
            <person name="Shefchek K.A."/>
            <person name="Tallon L."/>
            <person name="Das S.P."/>
            <person name="Daugherty S."/>
            <person name="Mongodin E.F."/>
        </authorList>
    </citation>
    <scope>NUCLEOTIDE SEQUENCE [LARGE SCALE GENOMIC DNA]</scope>
    <source>
        <strain evidence="2 3">3978 T3 ii</strain>
    </source>
</reference>
<keyword evidence="1" id="KW-1133">Transmembrane helix</keyword>
<sequence>MSVGCVFLIFIIAFYFICVVSFFDSGCKGNAFCDSLFS</sequence>
<gene>
    <name evidence="2" type="ORF">M094_0072</name>
</gene>
<evidence type="ECO:0000256" key="1">
    <source>
        <dbReference type="SAM" id="Phobius"/>
    </source>
</evidence>
<comment type="caution">
    <text evidence="2">The sequence shown here is derived from an EMBL/GenBank/DDBJ whole genome shotgun (WGS) entry which is preliminary data.</text>
</comment>
<proteinExistence type="predicted"/>